<feature type="compositionally biased region" description="Polar residues" evidence="1">
    <location>
        <begin position="74"/>
        <end position="84"/>
    </location>
</feature>
<name>Q6IGI5_DROME</name>
<feature type="region of interest" description="Disordered" evidence="1">
    <location>
        <begin position="65"/>
        <end position="88"/>
    </location>
</feature>
<dbReference type="ExpressionAtlas" id="Q6IGI5">
    <property type="expression patterns" value="baseline and differential"/>
</dbReference>
<gene>
    <name evidence="3" type="ORF">HDC06210</name>
</gene>
<dbReference type="VEuPathDB" id="VectorBase:FBgn0262821"/>
<proteinExistence type="predicted"/>
<keyword evidence="2" id="KW-0812">Transmembrane</keyword>
<dbReference type="OrthoDB" id="7868049at2759"/>
<keyword evidence="2" id="KW-0472">Membrane</keyword>
<protein>
    <submittedName>
        <fullName evidence="3">HDC06210</fullName>
    </submittedName>
</protein>
<organism evidence="3">
    <name type="scientific">Drosophila melanogaster</name>
    <name type="common">Fruit fly</name>
    <dbReference type="NCBI Taxonomy" id="7227"/>
    <lineage>
        <taxon>Eukaryota</taxon>
        <taxon>Metazoa</taxon>
        <taxon>Ecdysozoa</taxon>
        <taxon>Arthropoda</taxon>
        <taxon>Hexapoda</taxon>
        <taxon>Insecta</taxon>
        <taxon>Pterygota</taxon>
        <taxon>Neoptera</taxon>
        <taxon>Endopterygota</taxon>
        <taxon>Diptera</taxon>
        <taxon>Brachycera</taxon>
        <taxon>Muscomorpha</taxon>
        <taxon>Ephydroidea</taxon>
        <taxon>Drosophilidae</taxon>
        <taxon>Drosophila</taxon>
        <taxon>Sophophora</taxon>
    </lineage>
</organism>
<evidence type="ECO:0000256" key="2">
    <source>
        <dbReference type="SAM" id="Phobius"/>
    </source>
</evidence>
<sequence length="256" mass="28618">MTGLAWKRVASGQVGPGQGDCGDCWRPKRVWAMILGLGLSPVSSLNDVHVYALLCCVAGNARTPRHLKRRRQQRQPATKRNPTSHCGRRRWPGAAGWWSRFTLENCDFTCDCAGRICIATSLNVSGVEESPFRHWYFEKHSGDDVHDLITVTMMKNRIQVILVLLVDLLTDIGLLLSVNSGIIPILIWILKSIFLALVYLIVILSLCFAYAHIILALIFVPIFAMEIYFLFIVSLHLVELGLSSDVNDESPDETAV</sequence>
<dbReference type="AlphaFoldDB" id="Q6IGI5"/>
<reference evidence="3" key="1">
    <citation type="journal article" date="2003" name="Genome Biol.">
        <title>An integrated gene annotation and transcriptional profiling approach towards the full gene content of the Drosophila genome.</title>
        <authorList>
            <person name="Hild M."/>
            <person name="Beckmann B."/>
            <person name="Haas S.A."/>
            <person name="Koch B."/>
            <person name="Solovyev V."/>
            <person name="Busold C."/>
            <person name="Fellenberg K."/>
            <person name="Boutros M."/>
            <person name="Vingron M."/>
            <person name="Sauer F."/>
            <person name="Hoheisel J.D."/>
            <person name="Paro R."/>
        </authorList>
    </citation>
    <scope>NUCLEOTIDE SEQUENCE</scope>
</reference>
<feature type="transmembrane region" description="Helical" evidence="2">
    <location>
        <begin position="182"/>
        <end position="206"/>
    </location>
</feature>
<evidence type="ECO:0000256" key="1">
    <source>
        <dbReference type="SAM" id="MobiDB-lite"/>
    </source>
</evidence>
<keyword evidence="2" id="KW-1133">Transmembrane helix</keyword>
<dbReference type="EMBL" id="BK003781">
    <property type="protein sequence ID" value="DAA02479.1"/>
    <property type="molecule type" value="Genomic_DNA"/>
</dbReference>
<evidence type="ECO:0000313" key="3">
    <source>
        <dbReference type="EMBL" id="DAA02479.1"/>
    </source>
</evidence>
<dbReference type="Bgee" id="FBgn0262821">
    <property type="expression patterns" value="Expressed in mid-late elongation-stage spermatid (Drosophila) in testis and 14 other cell types or tissues"/>
</dbReference>
<accession>Q6IGI5</accession>
<feature type="transmembrane region" description="Helical" evidence="2">
    <location>
        <begin position="158"/>
        <end position="176"/>
    </location>
</feature>
<feature type="transmembrane region" description="Helical" evidence="2">
    <location>
        <begin position="213"/>
        <end position="238"/>
    </location>
</feature>